<reference evidence="1" key="1">
    <citation type="journal article" date="2020" name="Stud. Mycol.">
        <title>101 Dothideomycetes genomes: a test case for predicting lifestyles and emergence of pathogens.</title>
        <authorList>
            <person name="Haridas S."/>
            <person name="Albert R."/>
            <person name="Binder M."/>
            <person name="Bloem J."/>
            <person name="Labutti K."/>
            <person name="Salamov A."/>
            <person name="Andreopoulos B."/>
            <person name="Baker S."/>
            <person name="Barry K."/>
            <person name="Bills G."/>
            <person name="Bluhm B."/>
            <person name="Cannon C."/>
            <person name="Castanera R."/>
            <person name="Culley D."/>
            <person name="Daum C."/>
            <person name="Ezra D."/>
            <person name="Gonzalez J."/>
            <person name="Henrissat B."/>
            <person name="Kuo A."/>
            <person name="Liang C."/>
            <person name="Lipzen A."/>
            <person name="Lutzoni F."/>
            <person name="Magnuson J."/>
            <person name="Mondo S."/>
            <person name="Nolan M."/>
            <person name="Ohm R."/>
            <person name="Pangilinan J."/>
            <person name="Park H.-J."/>
            <person name="Ramirez L."/>
            <person name="Alfaro M."/>
            <person name="Sun H."/>
            <person name="Tritt A."/>
            <person name="Yoshinaga Y."/>
            <person name="Zwiers L.-H."/>
            <person name="Turgeon B."/>
            <person name="Goodwin S."/>
            <person name="Spatafora J."/>
            <person name="Crous P."/>
            <person name="Grigoriev I."/>
        </authorList>
    </citation>
    <scope>NUCLEOTIDE SEQUENCE</scope>
    <source>
        <strain evidence="1">CBS 269.34</strain>
    </source>
</reference>
<sequence length="406" mass="47026">MSAFQKVGNPTRASDDRSPLVDFLAKPDQYVPMFDAITRSLEPSDLKTLSRVSQDLRGVYQKTKDTQWNVNTALKKFVTKPEEFRNKLGQNSAFIAGVFAMDFFDRNPVGNSLDLQVHLGEQGDAVEKYLIDEGFTEDIRPGDPPTVFYKTQYFQHCKKTRLWISILQSMDHPLDQVLRGVWGTTAGTVFMTATKAYAPFADMTLKTKKAYCMRPLDYEGRDELSYVKARGYELLDTRFKDRGKTRLRRLNDSSSWIMALDTTHIAPPSTPDYVLEHAEFLVTCSTNRRGPLHYRIMLRELKHAGLAHEWIVAHDWTVAGLGRVEPIARRLDALVFMELCDLPREDLPENWDELQHRKELLQTMTGYKGRLFDEKIPEWLQELNHPLLPSRRKKWVHMLAKLFRRS</sequence>
<protein>
    <submittedName>
        <fullName evidence="1">Uncharacterized protein</fullName>
    </submittedName>
</protein>
<accession>A0A6A6RE05</accession>
<evidence type="ECO:0000313" key="2">
    <source>
        <dbReference type="Proteomes" id="UP000799750"/>
    </source>
</evidence>
<organism evidence="1 2">
    <name type="scientific">Lophium mytilinum</name>
    <dbReference type="NCBI Taxonomy" id="390894"/>
    <lineage>
        <taxon>Eukaryota</taxon>
        <taxon>Fungi</taxon>
        <taxon>Dikarya</taxon>
        <taxon>Ascomycota</taxon>
        <taxon>Pezizomycotina</taxon>
        <taxon>Dothideomycetes</taxon>
        <taxon>Pleosporomycetidae</taxon>
        <taxon>Mytilinidiales</taxon>
        <taxon>Mytilinidiaceae</taxon>
        <taxon>Lophium</taxon>
    </lineage>
</organism>
<keyword evidence="2" id="KW-1185">Reference proteome</keyword>
<dbReference type="Proteomes" id="UP000799750">
    <property type="component" value="Unassembled WGS sequence"/>
</dbReference>
<evidence type="ECO:0000313" key="1">
    <source>
        <dbReference type="EMBL" id="KAF2501970.1"/>
    </source>
</evidence>
<proteinExistence type="predicted"/>
<gene>
    <name evidence="1" type="ORF">BU16DRAFT_532401</name>
</gene>
<dbReference type="AlphaFoldDB" id="A0A6A6RE05"/>
<name>A0A6A6RE05_9PEZI</name>
<dbReference type="OrthoDB" id="3775898at2759"/>
<dbReference type="EMBL" id="MU004181">
    <property type="protein sequence ID" value="KAF2501970.1"/>
    <property type="molecule type" value="Genomic_DNA"/>
</dbReference>